<feature type="region of interest" description="Disordered" evidence="1">
    <location>
        <begin position="300"/>
        <end position="420"/>
    </location>
</feature>
<feature type="compositionally biased region" description="Low complexity" evidence="1">
    <location>
        <begin position="944"/>
        <end position="954"/>
    </location>
</feature>
<evidence type="ECO:0000256" key="1">
    <source>
        <dbReference type="SAM" id="MobiDB-lite"/>
    </source>
</evidence>
<organism evidence="2 3">
    <name type="scientific">Mucor circinelloides f. circinelloides (strain 1006PhL)</name>
    <name type="common">Mucormycosis agent</name>
    <name type="synonym">Calyptromyces circinelloides</name>
    <dbReference type="NCBI Taxonomy" id="1220926"/>
    <lineage>
        <taxon>Eukaryota</taxon>
        <taxon>Fungi</taxon>
        <taxon>Fungi incertae sedis</taxon>
        <taxon>Mucoromycota</taxon>
        <taxon>Mucoromycotina</taxon>
        <taxon>Mucoromycetes</taxon>
        <taxon>Mucorales</taxon>
        <taxon>Mucorineae</taxon>
        <taxon>Mucoraceae</taxon>
        <taxon>Mucor</taxon>
    </lineage>
</organism>
<name>S2JBR3_MUCC1</name>
<feature type="compositionally biased region" description="Low complexity" evidence="1">
    <location>
        <begin position="1065"/>
        <end position="1074"/>
    </location>
</feature>
<feature type="compositionally biased region" description="Low complexity" evidence="1">
    <location>
        <begin position="308"/>
        <end position="317"/>
    </location>
</feature>
<feature type="compositionally biased region" description="Low complexity" evidence="1">
    <location>
        <begin position="1"/>
        <end position="48"/>
    </location>
</feature>
<dbReference type="InParanoid" id="S2JBR3"/>
<feature type="region of interest" description="Disordered" evidence="1">
    <location>
        <begin position="1"/>
        <end position="157"/>
    </location>
</feature>
<feature type="compositionally biased region" description="Low complexity" evidence="1">
    <location>
        <begin position="144"/>
        <end position="157"/>
    </location>
</feature>
<dbReference type="VEuPathDB" id="FungiDB:HMPREF1544_05559"/>
<feature type="compositionally biased region" description="Basic and acidic residues" evidence="1">
    <location>
        <begin position="611"/>
        <end position="633"/>
    </location>
</feature>
<feature type="region of interest" description="Disordered" evidence="1">
    <location>
        <begin position="718"/>
        <end position="796"/>
    </location>
</feature>
<protein>
    <submittedName>
        <fullName evidence="2">Uncharacterized protein</fullName>
    </submittedName>
</protein>
<evidence type="ECO:0000313" key="2">
    <source>
        <dbReference type="EMBL" id="EPB87676.1"/>
    </source>
</evidence>
<feature type="compositionally biased region" description="Basic and acidic residues" evidence="1">
    <location>
        <begin position="390"/>
        <end position="405"/>
    </location>
</feature>
<feature type="compositionally biased region" description="Low complexity" evidence="1">
    <location>
        <begin position="509"/>
        <end position="519"/>
    </location>
</feature>
<dbReference type="AlphaFoldDB" id="S2JBR3"/>
<feature type="compositionally biased region" description="Basic residues" evidence="1">
    <location>
        <begin position="740"/>
        <end position="749"/>
    </location>
</feature>
<dbReference type="STRING" id="1220926.S2JBR3"/>
<feature type="compositionally biased region" description="Polar residues" evidence="1">
    <location>
        <begin position="572"/>
        <end position="587"/>
    </location>
</feature>
<feature type="compositionally biased region" description="Polar residues" evidence="1">
    <location>
        <begin position="934"/>
        <end position="943"/>
    </location>
</feature>
<dbReference type="EMBL" id="KE123964">
    <property type="protein sequence ID" value="EPB87676.1"/>
    <property type="molecule type" value="Genomic_DNA"/>
</dbReference>
<feature type="region of interest" description="Disordered" evidence="1">
    <location>
        <begin position="920"/>
        <end position="958"/>
    </location>
</feature>
<sequence>MSSGDTPPVRFTSPSSTSTSTKKYPGTPKSPMLNNNIISSSSNSNTNTGNRNLQARQRLLSSKISAPRPINLPSLRREHAVGTDVPASSPATSHGWGSASSSPSVSHQQHTETDPSEKKHDTETTIDKSNKPPDTSAASPVLIPATSAAAATPTRAWAVPTITQTKVPPSTDFPTAAEAASGTKKKPSLIDDKEYLKYASSDPNHTSWDEMVSEDLDDFSVDVVEFDDGTKVQVGSDASSVGSHTSASGAKSTEPVLPSERFTDDYDRSYPPKQIYHHHHPHYQKHHDNDQQHANYKPYRRSEDHGYSSRYSNTNYNSRRHSSTMEGGSERRISSTSSSSNRWTSSSTTASTRRESMDYQPHYGNRRSSYDKKHDNGPYHPTSLLQRPRRLSEQSFRSDHSREEISSSSNNPLHIIPEPTDAVPENTEEIIVVQKNLMLTAAERAKKRLEEQEAEFKAIAERAKQKADALAAKQAESKEKTILKKPVASADTATLDKATSPSPVSTTNKASAKASALPKSPLPPKLPDTSKPWNLVAANKQIPTTPATTSSASTSTAAPAPSASEDEPKEPSLQTPKEPSSTSTADAQPSHILGKEQKPVTIMKKAATPAVKEKEKKEEKEDKSKKPLTEDEKKWQKFVSTIKTDQNAAVKEEVTSTDWNSYAGRLQETTAEQDAIAASTRERLISEVEKEIQLENQQRKQQQPVEVFDYEDEEWGAAPINLKNTRGAWTRDDNTYSQQRGHHGGHRGSGRTGRGSINRDMGRASNHSNGRGRTATNGSSTDHWHHDMTDEEEKEEKPIVVEILKKQEPVLSKKTRLTNLLKESSSPIFPDFIDKLAAKKPANMSFMVDTEESDKEITMMGHGTTAAVEDEAASVATTNTTTTENSTASTPPKSQQHQRKMNVNRHFPVLVYQYPNQSASTVRAAETEEHLGSPSASMNVGSKSPSSHHQQSPQNRPLGVYLMPQQPYLTANQYVVPYPQVGAGNMQPIYYPPLSWQQQHTSMSPGLSYDHRQQQPQHLRRSYNNNYNDYRQHKYPHNPGFYQNTSHVRGNSYRKRGGSGGGQRWSGSMVNNAGRGDGGAAVAGRGHYQDNYNSGYNKRSNRNGINTATSSTVDMPQSSSSAM</sequence>
<feature type="compositionally biased region" description="Basic and acidic residues" evidence="1">
    <location>
        <begin position="261"/>
        <end position="270"/>
    </location>
</feature>
<proteinExistence type="predicted"/>
<feature type="compositionally biased region" description="Basic and acidic residues" evidence="1">
    <location>
        <begin position="368"/>
        <end position="377"/>
    </location>
</feature>
<dbReference type="Proteomes" id="UP000014254">
    <property type="component" value="Unassembled WGS sequence"/>
</dbReference>
<feature type="compositionally biased region" description="Polar residues" evidence="1">
    <location>
        <begin position="236"/>
        <end position="251"/>
    </location>
</feature>
<feature type="compositionally biased region" description="Basic and acidic residues" evidence="1">
    <location>
        <begin position="109"/>
        <end position="131"/>
    </location>
</feature>
<feature type="compositionally biased region" description="Low complexity" evidence="1">
    <location>
        <begin position="875"/>
        <end position="890"/>
    </location>
</feature>
<feature type="compositionally biased region" description="Polar residues" evidence="1">
    <location>
        <begin position="1090"/>
        <end position="1123"/>
    </location>
</feature>
<feature type="region of interest" description="Disordered" evidence="1">
    <location>
        <begin position="470"/>
        <end position="633"/>
    </location>
</feature>
<keyword evidence="3" id="KW-1185">Reference proteome</keyword>
<feature type="region of interest" description="Disordered" evidence="1">
    <location>
        <begin position="875"/>
        <end position="899"/>
    </location>
</feature>
<dbReference type="eggNOG" id="ENOG502RB2J">
    <property type="taxonomic scope" value="Eukaryota"/>
</dbReference>
<feature type="compositionally biased region" description="Low complexity" evidence="1">
    <location>
        <begin position="334"/>
        <end position="351"/>
    </location>
</feature>
<dbReference type="OrthoDB" id="2399720at2759"/>
<feature type="compositionally biased region" description="Low complexity" evidence="1">
    <location>
        <begin position="93"/>
        <end position="107"/>
    </location>
</feature>
<gene>
    <name evidence="2" type="ORF">HMPREF1544_05559</name>
</gene>
<feature type="region of interest" description="Disordered" evidence="1">
    <location>
        <begin position="233"/>
        <end position="276"/>
    </location>
</feature>
<feature type="region of interest" description="Disordered" evidence="1">
    <location>
        <begin position="1053"/>
        <end position="1123"/>
    </location>
</feature>
<accession>S2JBR3</accession>
<feature type="compositionally biased region" description="Polar residues" evidence="1">
    <location>
        <begin position="497"/>
        <end position="508"/>
    </location>
</feature>
<feature type="compositionally biased region" description="Low complexity" evidence="1">
    <location>
        <begin position="543"/>
        <end position="563"/>
    </location>
</feature>
<evidence type="ECO:0000313" key="3">
    <source>
        <dbReference type="Proteomes" id="UP000014254"/>
    </source>
</evidence>
<feature type="compositionally biased region" description="Polar residues" evidence="1">
    <location>
        <begin position="765"/>
        <end position="781"/>
    </location>
</feature>
<feature type="compositionally biased region" description="Polar residues" evidence="1">
    <location>
        <begin position="49"/>
        <end position="64"/>
    </location>
</feature>
<reference evidence="3" key="1">
    <citation type="submission" date="2013-05" db="EMBL/GenBank/DDBJ databases">
        <title>The Genome sequence of Mucor circinelloides f. circinelloides 1006PhL.</title>
        <authorList>
            <consortium name="The Broad Institute Genomics Platform"/>
            <person name="Cuomo C."/>
            <person name="Earl A."/>
            <person name="Findley K."/>
            <person name="Lee S.C."/>
            <person name="Walker B."/>
            <person name="Young S."/>
            <person name="Zeng Q."/>
            <person name="Gargeya S."/>
            <person name="Fitzgerald M."/>
            <person name="Haas B."/>
            <person name="Abouelleil A."/>
            <person name="Allen A.W."/>
            <person name="Alvarado L."/>
            <person name="Arachchi H.M."/>
            <person name="Berlin A.M."/>
            <person name="Chapman S.B."/>
            <person name="Gainer-Dewar J."/>
            <person name="Goldberg J."/>
            <person name="Griggs A."/>
            <person name="Gujja S."/>
            <person name="Hansen M."/>
            <person name="Howarth C."/>
            <person name="Imamovic A."/>
            <person name="Ireland A."/>
            <person name="Larimer J."/>
            <person name="McCowan C."/>
            <person name="Murphy C."/>
            <person name="Pearson M."/>
            <person name="Poon T.W."/>
            <person name="Priest M."/>
            <person name="Roberts A."/>
            <person name="Saif S."/>
            <person name="Shea T."/>
            <person name="Sisk P."/>
            <person name="Sykes S."/>
            <person name="Wortman J."/>
            <person name="Nusbaum C."/>
            <person name="Birren B."/>
        </authorList>
    </citation>
    <scope>NUCLEOTIDE SEQUENCE [LARGE SCALE GENOMIC DNA]</scope>
    <source>
        <strain evidence="3">1006PhL</strain>
    </source>
</reference>